<dbReference type="Proteomes" id="UP000025227">
    <property type="component" value="Unplaced"/>
</dbReference>
<accession>A0A7I4YJX2</accession>
<reference evidence="2" key="1">
    <citation type="submission" date="2020-12" db="UniProtKB">
        <authorList>
            <consortium name="WormBaseParasite"/>
        </authorList>
    </citation>
    <scope>IDENTIFICATION</scope>
    <source>
        <strain evidence="2">MHco3</strain>
    </source>
</reference>
<dbReference type="WBParaSite" id="HCON_00109850-00001">
    <property type="protein sequence ID" value="HCON_00109850-00001"/>
    <property type="gene ID" value="HCON_00109850"/>
</dbReference>
<evidence type="ECO:0000313" key="1">
    <source>
        <dbReference type="Proteomes" id="UP000025227"/>
    </source>
</evidence>
<organism evidence="1 2">
    <name type="scientific">Haemonchus contortus</name>
    <name type="common">Barber pole worm</name>
    <dbReference type="NCBI Taxonomy" id="6289"/>
    <lineage>
        <taxon>Eukaryota</taxon>
        <taxon>Metazoa</taxon>
        <taxon>Ecdysozoa</taxon>
        <taxon>Nematoda</taxon>
        <taxon>Chromadorea</taxon>
        <taxon>Rhabditida</taxon>
        <taxon>Rhabditina</taxon>
        <taxon>Rhabditomorpha</taxon>
        <taxon>Strongyloidea</taxon>
        <taxon>Trichostrongylidae</taxon>
        <taxon>Haemonchus</taxon>
    </lineage>
</organism>
<protein>
    <submittedName>
        <fullName evidence="2">Uncharacterized protein</fullName>
    </submittedName>
</protein>
<dbReference type="AlphaFoldDB" id="A0A7I4YJX2"/>
<sequence>MLHRCEGLLLAKNLKLERKRHFNIAKLICGSHCLREGRGLAELASLPRVPVPFSRTEQNIRNTEWEDLGVKVNGRYLHDLGFAGDIAPSTPNIVQAEQMLAKIDSARRTIME</sequence>
<evidence type="ECO:0000313" key="2">
    <source>
        <dbReference type="WBParaSite" id="HCON_00109850-00001"/>
    </source>
</evidence>
<name>A0A7I4YJX2_HAECO</name>
<keyword evidence="1" id="KW-1185">Reference proteome</keyword>
<proteinExistence type="predicted"/>
<dbReference type="OrthoDB" id="410104at2759"/>